<accession>A0A432GS71</accession>
<evidence type="ECO:0000313" key="2">
    <source>
        <dbReference type="EMBL" id="RTZ86356.1"/>
    </source>
</evidence>
<feature type="non-terminal residue" evidence="2">
    <location>
        <position position="204"/>
    </location>
</feature>
<dbReference type="PANTHER" id="PTHR44147:SF2">
    <property type="entry name" value="DEHYDROGENASE_REDUCTASE SDR FAMILY MEMBER 1"/>
    <property type="match status" value="1"/>
</dbReference>
<sequence>MKNNKVCIVTGASRGLGRGIALVLAQEEGCTVYATARNEEALKALAEEAAAGTKGGVVKVCTLDQSDDAAVQDFVEQVKSEENQVDLLVNSAFAGLIAITPHFGKPFWERPLSVFDASLNIGLRSAHVMSALVAPMMVKNKAGLMVQVSSSGGVKYLFDVGYGVGKAGLDRLTTDMAAELKPYNVHAVTLYPGAGVTEVTAFPG</sequence>
<dbReference type="PRINTS" id="PR00080">
    <property type="entry name" value="SDRFAMILY"/>
</dbReference>
<comment type="similarity">
    <text evidence="1">Belongs to the short-chain dehydrogenases/reductases (SDR) family.</text>
</comment>
<name>A0A432GS71_9DELT</name>
<proteinExistence type="inferred from homology"/>
<dbReference type="SUPFAM" id="SSF51735">
    <property type="entry name" value="NAD(P)-binding Rossmann-fold domains"/>
    <property type="match status" value="1"/>
</dbReference>
<dbReference type="PROSITE" id="PS00061">
    <property type="entry name" value="ADH_SHORT"/>
    <property type="match status" value="1"/>
</dbReference>
<dbReference type="PRINTS" id="PR00081">
    <property type="entry name" value="GDHRDH"/>
</dbReference>
<dbReference type="InterPro" id="IPR036291">
    <property type="entry name" value="NAD(P)-bd_dom_sf"/>
</dbReference>
<dbReference type="PANTHER" id="PTHR44147">
    <property type="entry name" value="DEHYDROGENASE/REDUCTASE SDR FAMILY MEMBER 1"/>
    <property type="match status" value="1"/>
</dbReference>
<evidence type="ECO:0000313" key="3">
    <source>
        <dbReference type="Proteomes" id="UP000287719"/>
    </source>
</evidence>
<dbReference type="Gene3D" id="3.40.50.720">
    <property type="entry name" value="NAD(P)-binding Rossmann-like Domain"/>
    <property type="match status" value="1"/>
</dbReference>
<dbReference type="AlphaFoldDB" id="A0A432GS71"/>
<reference evidence="2 3" key="1">
    <citation type="submission" date="2018-06" db="EMBL/GenBank/DDBJ databases">
        <title>Combined omics and stable isotope probing to characterize newly discovered Mariana Back-Arc vent microbial communities.</title>
        <authorList>
            <person name="Trembath-Reichert E."/>
            <person name="Huber J.A."/>
        </authorList>
    </citation>
    <scope>NUCLEOTIDE SEQUENCE [LARGE SCALE GENOMIC DNA]</scope>
    <source>
        <strain evidence="2">MAG 54</strain>
    </source>
</reference>
<gene>
    <name evidence="2" type="ORF">DSY95_03715</name>
</gene>
<dbReference type="InterPro" id="IPR002347">
    <property type="entry name" value="SDR_fam"/>
</dbReference>
<dbReference type="Proteomes" id="UP000287719">
    <property type="component" value="Unassembled WGS sequence"/>
</dbReference>
<dbReference type="Pfam" id="PF00106">
    <property type="entry name" value="adh_short"/>
    <property type="match status" value="1"/>
</dbReference>
<dbReference type="InterPro" id="IPR020904">
    <property type="entry name" value="Sc_DH/Rdtase_CS"/>
</dbReference>
<dbReference type="EMBL" id="QNZJ01000162">
    <property type="protein sequence ID" value="RTZ86356.1"/>
    <property type="molecule type" value="Genomic_DNA"/>
</dbReference>
<protein>
    <submittedName>
        <fullName evidence="2">Short-chain dehydrogenase</fullName>
    </submittedName>
</protein>
<comment type="caution">
    <text evidence="2">The sequence shown here is derived from an EMBL/GenBank/DDBJ whole genome shotgun (WGS) entry which is preliminary data.</text>
</comment>
<evidence type="ECO:0000256" key="1">
    <source>
        <dbReference type="RuleBase" id="RU000363"/>
    </source>
</evidence>
<organism evidence="2 3">
    <name type="scientific">SAR324 cluster bacterium</name>
    <dbReference type="NCBI Taxonomy" id="2024889"/>
    <lineage>
        <taxon>Bacteria</taxon>
        <taxon>Deltaproteobacteria</taxon>
        <taxon>SAR324 cluster</taxon>
    </lineage>
</organism>